<dbReference type="Proteomes" id="UP001213771">
    <property type="component" value="Unassembled WGS sequence"/>
</dbReference>
<dbReference type="PANTHER" id="PTHR11544">
    <property type="entry name" value="COLD SHOCK DOMAIN CONTAINING PROTEINS"/>
    <property type="match status" value="1"/>
</dbReference>
<dbReference type="SUPFAM" id="SSF50249">
    <property type="entry name" value="Nucleic acid-binding proteins"/>
    <property type="match status" value="1"/>
</dbReference>
<dbReference type="GO" id="GO:0005737">
    <property type="term" value="C:cytoplasm"/>
    <property type="evidence" value="ECO:0007669"/>
    <property type="project" value="UniProtKB-SubCell"/>
</dbReference>
<reference evidence="4 5" key="1">
    <citation type="submission" date="2023-02" db="EMBL/GenBank/DDBJ databases">
        <authorList>
            <person name="Olszewska D."/>
        </authorList>
    </citation>
    <scope>NUCLEOTIDE SEQUENCE [LARGE SCALE GENOMIC DNA]</scope>
    <source>
        <strain evidence="4 5">FDU301</strain>
    </source>
</reference>
<protein>
    <submittedName>
        <fullName evidence="4">Cold-shock protein</fullName>
    </submittedName>
</protein>
<evidence type="ECO:0000313" key="5">
    <source>
        <dbReference type="Proteomes" id="UP001213771"/>
    </source>
</evidence>
<proteinExistence type="predicted"/>
<keyword evidence="2" id="KW-0963">Cytoplasm</keyword>
<evidence type="ECO:0000259" key="3">
    <source>
        <dbReference type="PROSITE" id="PS51857"/>
    </source>
</evidence>
<dbReference type="InterPro" id="IPR012340">
    <property type="entry name" value="NA-bd_OB-fold"/>
</dbReference>
<dbReference type="InterPro" id="IPR011129">
    <property type="entry name" value="CSD"/>
</dbReference>
<dbReference type="PRINTS" id="PR00050">
    <property type="entry name" value="COLDSHOCK"/>
</dbReference>
<comment type="subcellular location">
    <subcellularLocation>
        <location evidence="1">Cytoplasm</location>
    </subcellularLocation>
</comment>
<dbReference type="PROSITE" id="PS51857">
    <property type="entry name" value="CSD_2"/>
    <property type="match status" value="1"/>
</dbReference>
<dbReference type="Pfam" id="PF00313">
    <property type="entry name" value="CSD"/>
    <property type="match status" value="1"/>
</dbReference>
<name>A0ABD4WMR1_PRIMG</name>
<evidence type="ECO:0000256" key="1">
    <source>
        <dbReference type="ARBA" id="ARBA00004496"/>
    </source>
</evidence>
<dbReference type="AlphaFoldDB" id="A0ABD4WMR1"/>
<dbReference type="Gene3D" id="2.40.50.140">
    <property type="entry name" value="Nucleic acid-binding proteins"/>
    <property type="match status" value="1"/>
</dbReference>
<accession>A0ABD4WMR1</accession>
<evidence type="ECO:0000256" key="2">
    <source>
        <dbReference type="ARBA" id="ARBA00022490"/>
    </source>
</evidence>
<dbReference type="InterPro" id="IPR002059">
    <property type="entry name" value="CSP_DNA-bd"/>
</dbReference>
<organism evidence="4 5">
    <name type="scientific">Priestia megaterium</name>
    <name type="common">Bacillus megaterium</name>
    <dbReference type="NCBI Taxonomy" id="1404"/>
    <lineage>
        <taxon>Bacteria</taxon>
        <taxon>Bacillati</taxon>
        <taxon>Bacillota</taxon>
        <taxon>Bacilli</taxon>
        <taxon>Bacillales</taxon>
        <taxon>Bacillaceae</taxon>
        <taxon>Priestia</taxon>
    </lineage>
</organism>
<sequence>MGTVKWFDDEKGVGFITPDNGFEDLFFHFSSVFKSNSLKCGQKVSYIEYIGQKGPQAEYVVPL</sequence>
<feature type="domain" description="CSD" evidence="3">
    <location>
        <begin position="1"/>
        <end position="62"/>
    </location>
</feature>
<dbReference type="InterPro" id="IPR050181">
    <property type="entry name" value="Cold_shock_domain"/>
</dbReference>
<dbReference type="CDD" id="cd04458">
    <property type="entry name" value="CSP_CDS"/>
    <property type="match status" value="1"/>
</dbReference>
<comment type="caution">
    <text evidence="4">The sequence shown here is derived from an EMBL/GenBank/DDBJ whole genome shotgun (WGS) entry which is preliminary data.</text>
</comment>
<gene>
    <name evidence="4" type="ORF">PVE99_03685</name>
</gene>
<dbReference type="EMBL" id="JARAOX010000123">
    <property type="protein sequence ID" value="MDD9781508.1"/>
    <property type="molecule type" value="Genomic_DNA"/>
</dbReference>
<dbReference type="SMART" id="SM00357">
    <property type="entry name" value="CSP"/>
    <property type="match status" value="1"/>
</dbReference>
<dbReference type="InterPro" id="IPR012156">
    <property type="entry name" value="Cold_shock_CspA"/>
</dbReference>
<dbReference type="RefSeq" id="WP_274588642.1">
    <property type="nucleotide sequence ID" value="NZ_JARAOX010000123.1"/>
</dbReference>
<evidence type="ECO:0000313" key="4">
    <source>
        <dbReference type="EMBL" id="MDD9781508.1"/>
    </source>
</evidence>
<dbReference type="PIRSF" id="PIRSF002599">
    <property type="entry name" value="Cold_shock_A"/>
    <property type="match status" value="1"/>
</dbReference>